<protein>
    <submittedName>
        <fullName evidence="1">Uncharacterized protein</fullName>
    </submittedName>
</protein>
<dbReference type="AlphaFoldDB" id="A0A6M4YBZ9"/>
<dbReference type="RefSeq" id="WP_171275882.1">
    <property type="nucleotide sequence ID" value="NZ_CAWPJG010000001.1"/>
</dbReference>
<dbReference type="Proteomes" id="UP000501427">
    <property type="component" value="Chromosome"/>
</dbReference>
<evidence type="ECO:0000313" key="1">
    <source>
        <dbReference type="EMBL" id="QJT21491.1"/>
    </source>
</evidence>
<proteinExistence type="predicted"/>
<name>A0A6M4YBZ9_AERME</name>
<sequence length="198" mass="22134">MFKDFKKKTEELKKLAEEKAKNINASGIKTALEKSKTELMESSQKTLEISNRASSQAKTIVSKSFDKAYHAASEAGNKSMNIVESSAKKTSVLLSDTATHAKSAIISGQESASEIVERYGPAMEKIVVNGLIDIAEDKLSDEDFLNSTLEKIYEFLPTSIRIVVGRELFINFFIKSKTPILKKIKEHKEKNADEYHKK</sequence>
<accession>A0A6M4YBZ9</accession>
<gene>
    <name evidence="1" type="ORF">E4184_08565</name>
</gene>
<reference evidence="1 2" key="1">
    <citation type="submission" date="2019-03" db="EMBL/GenBank/DDBJ databases">
        <title>Novel transposon Tn6433 accelerates the dissemination of tet(E) in Aeromonas from aerobic biofilm under oxytetracycline stress.</title>
        <authorList>
            <person name="Shi Y."/>
            <person name="Tian Z."/>
            <person name="Zhang Y."/>
            <person name="Zhang H."/>
            <person name="Yang M."/>
        </authorList>
    </citation>
    <scope>NUCLEOTIDE SEQUENCE [LARGE SCALE GENOMIC DNA]</scope>
    <source>
        <strain evidence="1 2">T0.1-19</strain>
    </source>
</reference>
<dbReference type="EMBL" id="CP038441">
    <property type="protein sequence ID" value="QJT21491.1"/>
    <property type="molecule type" value="Genomic_DNA"/>
</dbReference>
<organism evidence="1 2">
    <name type="scientific">Aeromonas media</name>
    <dbReference type="NCBI Taxonomy" id="651"/>
    <lineage>
        <taxon>Bacteria</taxon>
        <taxon>Pseudomonadati</taxon>
        <taxon>Pseudomonadota</taxon>
        <taxon>Gammaproteobacteria</taxon>
        <taxon>Aeromonadales</taxon>
        <taxon>Aeromonadaceae</taxon>
        <taxon>Aeromonas</taxon>
    </lineage>
</organism>
<evidence type="ECO:0000313" key="2">
    <source>
        <dbReference type="Proteomes" id="UP000501427"/>
    </source>
</evidence>